<dbReference type="InterPro" id="IPR001031">
    <property type="entry name" value="Thioesterase"/>
</dbReference>
<dbReference type="PANTHER" id="PTHR11487:SF0">
    <property type="entry name" value="S-ACYL FATTY ACID SYNTHASE THIOESTERASE, MEDIUM CHAIN"/>
    <property type="match status" value="1"/>
</dbReference>
<dbReference type="Proteomes" id="UP001519363">
    <property type="component" value="Unassembled WGS sequence"/>
</dbReference>
<evidence type="ECO:0000313" key="4">
    <source>
        <dbReference type="Proteomes" id="UP001519363"/>
    </source>
</evidence>
<feature type="domain" description="Thioesterase" evidence="2">
    <location>
        <begin position="3"/>
        <end position="200"/>
    </location>
</feature>
<name>A0ABS5A4T6_9PSEU</name>
<evidence type="ECO:0000256" key="1">
    <source>
        <dbReference type="ARBA" id="ARBA00007169"/>
    </source>
</evidence>
<gene>
    <name evidence="3" type="ORF">JOF53_000457</name>
</gene>
<reference evidence="3 4" key="1">
    <citation type="submission" date="2021-03" db="EMBL/GenBank/DDBJ databases">
        <title>Sequencing the genomes of 1000 actinobacteria strains.</title>
        <authorList>
            <person name="Klenk H.-P."/>
        </authorList>
    </citation>
    <scope>NUCLEOTIDE SEQUENCE [LARGE SCALE GENOMIC DNA]</scope>
    <source>
        <strain evidence="3 4">DSM 44580</strain>
    </source>
</reference>
<accession>A0ABS5A4T6</accession>
<dbReference type="Pfam" id="PF00975">
    <property type="entry name" value="Thioesterase"/>
    <property type="match status" value="1"/>
</dbReference>
<comment type="similarity">
    <text evidence="1">Belongs to the thioesterase family.</text>
</comment>
<evidence type="ECO:0000259" key="2">
    <source>
        <dbReference type="Pfam" id="PF00975"/>
    </source>
</evidence>
<dbReference type="InterPro" id="IPR012223">
    <property type="entry name" value="TEII"/>
</dbReference>
<dbReference type="Gene3D" id="3.40.50.1820">
    <property type="entry name" value="alpha/beta hydrolase"/>
    <property type="match status" value="1"/>
</dbReference>
<dbReference type="PANTHER" id="PTHR11487">
    <property type="entry name" value="THIOESTERASE"/>
    <property type="match status" value="1"/>
</dbReference>
<organism evidence="3 4">
    <name type="scientific">Crossiella equi</name>
    <dbReference type="NCBI Taxonomy" id="130796"/>
    <lineage>
        <taxon>Bacteria</taxon>
        <taxon>Bacillati</taxon>
        <taxon>Actinomycetota</taxon>
        <taxon>Actinomycetes</taxon>
        <taxon>Pseudonocardiales</taxon>
        <taxon>Pseudonocardiaceae</taxon>
        <taxon>Crossiella</taxon>
    </lineage>
</organism>
<dbReference type="SUPFAM" id="SSF53474">
    <property type="entry name" value="alpha/beta-Hydrolases"/>
    <property type="match status" value="1"/>
</dbReference>
<comment type="caution">
    <text evidence="3">The sequence shown here is derived from an EMBL/GenBank/DDBJ whole genome shotgun (WGS) entry which is preliminary data.</text>
</comment>
<proteinExistence type="inferred from homology"/>
<dbReference type="RefSeq" id="WP_086782759.1">
    <property type="nucleotide sequence ID" value="NZ_JAGIOO010000001.1"/>
</dbReference>
<dbReference type="EMBL" id="JAGIOO010000001">
    <property type="protein sequence ID" value="MBP2471585.1"/>
    <property type="molecule type" value="Genomic_DNA"/>
</dbReference>
<sequence>MRLYGIPAAGGAASAFQDWPELTPLRLPGRDQRAAEPIPDTVAELVADLADQVGEPGFALYGHSFGAILAYELARLRPPAHLFVAASADPQTESRHEAREESDVDFIARLPGYGVPEEVLADEELLEVLLPRFRADFALAERYRYTPGPPLDCPITVFGGEDDPLVPVETLDRWTAFSLGLVTTHVLPGGHTFPTTARERLRARIKEETA</sequence>
<keyword evidence="4" id="KW-1185">Reference proteome</keyword>
<evidence type="ECO:0000313" key="3">
    <source>
        <dbReference type="EMBL" id="MBP2471585.1"/>
    </source>
</evidence>
<protein>
    <submittedName>
        <fullName evidence="3">Surfactin synthase thioesterase subunit</fullName>
    </submittedName>
</protein>
<dbReference type="InterPro" id="IPR029058">
    <property type="entry name" value="AB_hydrolase_fold"/>
</dbReference>